<dbReference type="PRINTS" id="PR00507">
    <property type="entry name" value="N12N6MTFRASE"/>
</dbReference>
<dbReference type="EMBL" id="FOWX01000031">
    <property type="protein sequence ID" value="SFQ07998.1"/>
    <property type="molecule type" value="Genomic_DNA"/>
</dbReference>
<dbReference type="SUPFAM" id="SSF53335">
    <property type="entry name" value="S-adenosyl-L-methionine-dependent methyltransferases"/>
    <property type="match status" value="1"/>
</dbReference>
<protein>
    <recommendedName>
        <fullName evidence="3">N-6 DNA Methylase</fullName>
    </recommendedName>
</protein>
<dbReference type="Proteomes" id="UP000198784">
    <property type="component" value="Unassembled WGS sequence"/>
</dbReference>
<gene>
    <name evidence="1" type="ORF">SAMN05216190_13168</name>
</gene>
<name>A0A1I5VK92_9PSED</name>
<evidence type="ECO:0008006" key="3">
    <source>
        <dbReference type="Google" id="ProtNLM"/>
    </source>
</evidence>
<evidence type="ECO:0000313" key="2">
    <source>
        <dbReference type="Proteomes" id="UP000198784"/>
    </source>
</evidence>
<dbReference type="Gene3D" id="3.40.50.150">
    <property type="entry name" value="Vaccinia Virus protein VP39"/>
    <property type="match status" value="1"/>
</dbReference>
<accession>A0A1I5VK92</accession>
<sequence>MRADGNDNAEGKQKIIVELYDKFFRNAFPRMAERLGIVYTPVEVVDFIIHSVNDILQSEFGQTLGGDGVHIIDPFTGTGTFITRLLQSGLMTGLCPQISRHRC</sequence>
<evidence type="ECO:0000313" key="1">
    <source>
        <dbReference type="EMBL" id="SFQ07998.1"/>
    </source>
</evidence>
<keyword evidence="2" id="KW-1185">Reference proteome</keyword>
<dbReference type="InterPro" id="IPR029063">
    <property type="entry name" value="SAM-dependent_MTases_sf"/>
</dbReference>
<dbReference type="AlphaFoldDB" id="A0A1I5VK92"/>
<organism evidence="1 2">
    <name type="scientific">Pseudomonas borbori</name>
    <dbReference type="NCBI Taxonomy" id="289003"/>
    <lineage>
        <taxon>Bacteria</taxon>
        <taxon>Pseudomonadati</taxon>
        <taxon>Pseudomonadota</taxon>
        <taxon>Gammaproteobacteria</taxon>
        <taxon>Pseudomonadales</taxon>
        <taxon>Pseudomonadaceae</taxon>
        <taxon>Pseudomonas</taxon>
    </lineage>
</organism>
<reference evidence="2" key="1">
    <citation type="submission" date="2016-10" db="EMBL/GenBank/DDBJ databases">
        <authorList>
            <person name="Varghese N."/>
            <person name="Submissions S."/>
        </authorList>
    </citation>
    <scope>NUCLEOTIDE SEQUENCE [LARGE SCALE GENOMIC DNA]</scope>
    <source>
        <strain evidence="2">DSM 17834</strain>
    </source>
</reference>
<proteinExistence type="predicted"/>